<keyword evidence="3" id="KW-1185">Reference proteome</keyword>
<proteinExistence type="predicted"/>
<dbReference type="GO" id="GO:0003824">
    <property type="term" value="F:catalytic activity"/>
    <property type="evidence" value="ECO:0007669"/>
    <property type="project" value="InterPro"/>
</dbReference>
<dbReference type="EMBL" id="CP040098">
    <property type="protein sequence ID" value="QCQ20847.1"/>
    <property type="molecule type" value="Genomic_DNA"/>
</dbReference>
<feature type="domain" description="Endonuclease/exonuclease/phosphatase" evidence="1">
    <location>
        <begin position="58"/>
        <end position="272"/>
    </location>
</feature>
<dbReference type="GO" id="GO:0006506">
    <property type="term" value="P:GPI anchor biosynthetic process"/>
    <property type="evidence" value="ECO:0007669"/>
    <property type="project" value="TreeGrafter"/>
</dbReference>
<evidence type="ECO:0000313" key="3">
    <source>
        <dbReference type="Proteomes" id="UP000298602"/>
    </source>
</evidence>
<dbReference type="InterPro" id="IPR051916">
    <property type="entry name" value="GPI-anchor_lipid_remodeler"/>
</dbReference>
<evidence type="ECO:0000259" key="1">
    <source>
        <dbReference type="Pfam" id="PF03372"/>
    </source>
</evidence>
<dbReference type="GO" id="GO:0016020">
    <property type="term" value="C:membrane"/>
    <property type="evidence" value="ECO:0007669"/>
    <property type="project" value="GOC"/>
</dbReference>
<gene>
    <name evidence="2" type="ORF">FDQ92_00710</name>
</gene>
<name>A0A4P8KZ85_9BACT</name>
<dbReference type="SUPFAM" id="SSF56219">
    <property type="entry name" value="DNase I-like"/>
    <property type="match status" value="1"/>
</dbReference>
<dbReference type="Pfam" id="PF03372">
    <property type="entry name" value="Exo_endo_phos"/>
    <property type="match status" value="1"/>
</dbReference>
<dbReference type="Proteomes" id="UP000298602">
    <property type="component" value="Chromosome"/>
</dbReference>
<sequence>MIYRRYLLIVAIATCLAIGMAWAVHRPEAGGGGFSAMTFNVGDANPRPFPVAQTAACILEDGRPDILFLQEVPGGRARAELLEALGYPHAAGAQARSGKLAGLMVLSVYPIGETREIELPSDGRGSGALCAVLDIDGERVLACSVHLDEVDPKVRNAEGQVVFSARQALDSIYAELFTDTVRTDAVKALGAAVADAGMPVILAGDFNTVPVSRTIRHVTARYRDVLWPGVDWFQGTYHKIAFPLNPRIDYIFVSPRIAVDQARVPPRSAGDHFPVRAALKKGA</sequence>
<dbReference type="Gene3D" id="3.60.10.10">
    <property type="entry name" value="Endonuclease/exonuclease/phosphatase"/>
    <property type="match status" value="1"/>
</dbReference>
<evidence type="ECO:0000313" key="2">
    <source>
        <dbReference type="EMBL" id="QCQ20847.1"/>
    </source>
</evidence>
<accession>A0A4P8KZ85</accession>
<dbReference type="AlphaFoldDB" id="A0A4P8KZ85"/>
<dbReference type="PANTHER" id="PTHR14859">
    <property type="entry name" value="CALCOFLUOR WHITE HYPERSENSITIVE PROTEIN PRECURSOR"/>
    <property type="match status" value="1"/>
</dbReference>
<organism evidence="2 3">
    <name type="scientific">Desulfoglaeba alkanexedens ALDC</name>
    <dbReference type="NCBI Taxonomy" id="980445"/>
    <lineage>
        <taxon>Bacteria</taxon>
        <taxon>Pseudomonadati</taxon>
        <taxon>Thermodesulfobacteriota</taxon>
        <taxon>Syntrophobacteria</taxon>
        <taxon>Syntrophobacterales</taxon>
        <taxon>Syntrophobacteraceae</taxon>
        <taxon>Desulfoglaeba</taxon>
    </lineage>
</organism>
<dbReference type="OrthoDB" id="9813425at2"/>
<protein>
    <recommendedName>
        <fullName evidence="1">Endonuclease/exonuclease/phosphatase domain-containing protein</fullName>
    </recommendedName>
</protein>
<reference evidence="2 3" key="1">
    <citation type="submission" date="2019-05" db="EMBL/GenBank/DDBJ databases">
        <title>The Complete Genome Sequence of the n-alkane-degrading Desulfoglaeba alkanexedens ALDC reveals multiple alkylsuccinate synthase gene clusters.</title>
        <authorList>
            <person name="Callaghan A.V."/>
            <person name="Davidova I.A."/>
            <person name="Duncan K.E."/>
            <person name="Morris B."/>
            <person name="McInerney M.J."/>
        </authorList>
    </citation>
    <scope>NUCLEOTIDE SEQUENCE [LARGE SCALE GENOMIC DNA]</scope>
    <source>
        <strain evidence="2 3">ALDC</strain>
    </source>
</reference>
<reference evidence="2 3" key="2">
    <citation type="submission" date="2019-05" db="EMBL/GenBank/DDBJ databases">
        <authorList>
            <person name="Suflita J.M."/>
            <person name="Marks C.R."/>
        </authorList>
    </citation>
    <scope>NUCLEOTIDE SEQUENCE [LARGE SCALE GENOMIC DNA]</scope>
    <source>
        <strain evidence="2 3">ALDC</strain>
    </source>
</reference>
<dbReference type="PANTHER" id="PTHR14859:SF1">
    <property type="entry name" value="PGAP2-INTERACTING PROTEIN"/>
    <property type="match status" value="1"/>
</dbReference>
<dbReference type="InterPro" id="IPR005135">
    <property type="entry name" value="Endo/exonuclease/phosphatase"/>
</dbReference>
<dbReference type="KEGG" id="dax:FDQ92_00710"/>
<dbReference type="RefSeq" id="WP_137422817.1">
    <property type="nucleotide sequence ID" value="NZ_CP040098.1"/>
</dbReference>
<dbReference type="InterPro" id="IPR036691">
    <property type="entry name" value="Endo/exonu/phosph_ase_sf"/>
</dbReference>